<evidence type="ECO:0000256" key="1">
    <source>
        <dbReference type="ARBA" id="ARBA00002523"/>
    </source>
</evidence>
<keyword evidence="9" id="KW-0175">Coiled coil</keyword>
<dbReference type="VEuPathDB" id="TriTrypDB:Tb1125.Tb10.v4.0089"/>
<evidence type="ECO:0000313" key="12">
    <source>
        <dbReference type="EMBL" id="APD72596.1"/>
    </source>
</evidence>
<proteinExistence type="predicted"/>
<feature type="region of interest" description="Disordered" evidence="10">
    <location>
        <begin position="425"/>
        <end position="473"/>
    </location>
</feature>
<dbReference type="GO" id="GO:0005886">
    <property type="term" value="C:plasma membrane"/>
    <property type="evidence" value="ECO:0007669"/>
    <property type="project" value="UniProtKB-SubCell"/>
</dbReference>
<dbReference type="Pfam" id="PF13206">
    <property type="entry name" value="VSG_B"/>
    <property type="match status" value="1"/>
</dbReference>
<feature type="domain" description="Trypanosome variant surface glycoprotein B-type N-terminal" evidence="11">
    <location>
        <begin position="13"/>
        <end position="370"/>
    </location>
</feature>
<evidence type="ECO:0000256" key="6">
    <source>
        <dbReference type="ARBA" id="ARBA00023136"/>
    </source>
</evidence>
<comment type="function">
    <text evidence="1">VSG forms a coat on the surface of the parasite. The trypanosome evades the immune response of the host by expressing a series of antigenically distinct VSGs from an estimated 1000 VSG genes.</text>
</comment>
<comment type="subcellular location">
    <subcellularLocation>
        <location evidence="2">Cell membrane</location>
        <topology evidence="2">Lipid-anchor</topology>
        <topology evidence="2">GPI-anchor</topology>
    </subcellularLocation>
</comment>
<accession>A0A1J0R434</accession>
<name>A0A1J0R434_9TRYP</name>
<reference evidence="12" key="1">
    <citation type="submission" date="2016-08" db="EMBL/GenBank/DDBJ databases">
        <title>VSG repertoire of Trypanosoma brucei EATRO 1125.</title>
        <authorList>
            <person name="Cross G.A."/>
        </authorList>
    </citation>
    <scope>NUCLEOTIDE SEQUENCE</scope>
    <source>
        <strain evidence="12">EATRO 1125</strain>
    </source>
</reference>
<keyword evidence="8" id="KW-0449">Lipoprotein</keyword>
<feature type="compositionally biased region" description="Basic and acidic residues" evidence="10">
    <location>
        <begin position="441"/>
        <end position="464"/>
    </location>
</feature>
<dbReference type="InterPro" id="IPR025932">
    <property type="entry name" value="Trypano_VSG_B_N_dom"/>
</dbReference>
<dbReference type="InterPro" id="IPR027446">
    <property type="entry name" value="VSG_C_dom_sf"/>
</dbReference>
<keyword evidence="5" id="KW-0732">Signal</keyword>
<feature type="region of interest" description="Disordered" evidence="10">
    <location>
        <begin position="388"/>
        <end position="413"/>
    </location>
</feature>
<dbReference type="EMBL" id="KX698640">
    <property type="protein sequence ID" value="APD72596.1"/>
    <property type="molecule type" value="Genomic_DNA"/>
</dbReference>
<feature type="compositionally biased region" description="Polar residues" evidence="10">
    <location>
        <begin position="388"/>
        <end position="409"/>
    </location>
</feature>
<dbReference type="SUPFAM" id="SSF118251">
    <property type="entry name" value="Variant surface glycoprotein MITAT 1.2, VSG 221, C-terminal domain"/>
    <property type="match status" value="1"/>
</dbReference>
<evidence type="ECO:0000256" key="9">
    <source>
        <dbReference type="SAM" id="Coils"/>
    </source>
</evidence>
<evidence type="ECO:0000259" key="11">
    <source>
        <dbReference type="Pfam" id="PF13206"/>
    </source>
</evidence>
<evidence type="ECO:0000256" key="10">
    <source>
        <dbReference type="SAM" id="MobiDB-lite"/>
    </source>
</evidence>
<evidence type="ECO:0000256" key="5">
    <source>
        <dbReference type="ARBA" id="ARBA00022729"/>
    </source>
</evidence>
<evidence type="ECO:0000256" key="2">
    <source>
        <dbReference type="ARBA" id="ARBA00004609"/>
    </source>
</evidence>
<feature type="coiled-coil region" evidence="9">
    <location>
        <begin position="144"/>
        <end position="178"/>
    </location>
</feature>
<keyword evidence="4" id="KW-0336">GPI-anchor</keyword>
<dbReference type="VEuPathDB" id="TriTrypDB:Tb10.v4.0089"/>
<sequence>MISLKKIATATFIAVLATKHSAGNVGPTENHIYFNHLCALGAAANADIEMPKRAVDEDDSWASLQDLNLTFAPRSWFTKLALGKETSNWAEVAKNYSLTTGEIDDSWKTHWAAWLSAHKRLTSTDGIRPELKGVRQTKLTEDQAKQARLLIDTAVAEAAELQAQITAEQETANKHNKQSVKTILIQAFYGGKATESKFDETKAFSGATSTRSTDCEGTKANSGAAVLFCICVKDSNANLDTPCFRKQTMNNAWTDKSAADWKREFDEVFGHCPHRKVFQATSTAVSQLAANIRDSIKIISNHGYYGAIHGSDCDGQNTGGACVKFTNYRQQASSQTDKIPWLDNIEKLANELYQQEAAISKINALVTSIKAVKKRAYAVPRSAIAIQPTPTTTEQGGSGSAHPNEQSAQAEEKCKKIDKETECAPPCKWNTEAKDPKKKCTLSEESKKQPEKANQETGGKDDKTTNATGTSNSFIKTSPLLLAFLLF</sequence>
<evidence type="ECO:0000256" key="4">
    <source>
        <dbReference type="ARBA" id="ARBA00022622"/>
    </source>
</evidence>
<evidence type="ECO:0000256" key="3">
    <source>
        <dbReference type="ARBA" id="ARBA00022475"/>
    </source>
</evidence>
<evidence type="ECO:0000256" key="8">
    <source>
        <dbReference type="ARBA" id="ARBA00023288"/>
    </source>
</evidence>
<organism evidence="12">
    <name type="scientific">Trypanosoma brucei</name>
    <dbReference type="NCBI Taxonomy" id="5691"/>
    <lineage>
        <taxon>Eukaryota</taxon>
        <taxon>Discoba</taxon>
        <taxon>Euglenozoa</taxon>
        <taxon>Kinetoplastea</taxon>
        <taxon>Metakinetoplastina</taxon>
        <taxon>Trypanosomatida</taxon>
        <taxon>Trypanosomatidae</taxon>
        <taxon>Trypanosoma</taxon>
    </lineage>
</organism>
<keyword evidence="6" id="KW-0472">Membrane</keyword>
<keyword evidence="7" id="KW-0325">Glycoprotein</keyword>
<evidence type="ECO:0000256" key="7">
    <source>
        <dbReference type="ARBA" id="ARBA00023180"/>
    </source>
</evidence>
<dbReference type="AlphaFoldDB" id="A0A1J0R434"/>
<protein>
    <submittedName>
        <fullName evidence="12">Variant surface glycoprotein 1125.45</fullName>
    </submittedName>
</protein>
<dbReference type="VEuPathDB" id="TriTrypDB:Tb427_000533800"/>
<dbReference type="GO" id="GO:0098552">
    <property type="term" value="C:side of membrane"/>
    <property type="evidence" value="ECO:0007669"/>
    <property type="project" value="UniProtKB-KW"/>
</dbReference>
<dbReference type="Gene3D" id="4.10.110.20">
    <property type="entry name" value="Variant surface glycoprotein MITAT 1.2, VSG 221, C-terminal domain"/>
    <property type="match status" value="1"/>
</dbReference>
<keyword evidence="3" id="KW-1003">Cell membrane</keyword>